<feature type="transmembrane region" description="Helical" evidence="5">
    <location>
        <begin position="522"/>
        <end position="540"/>
    </location>
</feature>
<dbReference type="Gene3D" id="1.20.1250.20">
    <property type="entry name" value="MFS general substrate transporter like domains"/>
    <property type="match status" value="1"/>
</dbReference>
<dbReference type="Pfam" id="PF07690">
    <property type="entry name" value="MFS_1"/>
    <property type="match status" value="1"/>
</dbReference>
<accession>A0A9Q0RX98</accession>
<gene>
    <name evidence="6" type="primary">Slc22a3</name>
    <name evidence="6" type="ORF">Bhyg_14417</name>
</gene>
<keyword evidence="4 5" id="KW-0472">Membrane</keyword>
<evidence type="ECO:0000256" key="3">
    <source>
        <dbReference type="ARBA" id="ARBA00022989"/>
    </source>
</evidence>
<dbReference type="SUPFAM" id="SSF103473">
    <property type="entry name" value="MFS general substrate transporter"/>
    <property type="match status" value="1"/>
</dbReference>
<dbReference type="InterPro" id="IPR036259">
    <property type="entry name" value="MFS_trans_sf"/>
</dbReference>
<comment type="subcellular location">
    <subcellularLocation>
        <location evidence="1">Membrane</location>
        <topology evidence="1">Multi-pass membrane protein</topology>
    </subcellularLocation>
</comment>
<evidence type="ECO:0000256" key="2">
    <source>
        <dbReference type="ARBA" id="ARBA00022692"/>
    </source>
</evidence>
<sequence length="567" mass="64382">MEKIDIIGRITGQFGRWQLRTVLLIYLTKIPSSWFMACIIFTAPAPRHGEFFCKPSDSIVDQLSNGTTHWEHMIKANKSDWIRITHPFKEEASDKEFNIDFCNVYSDAEDHARIYFHNHSHQHPWDMPKRNSTIIPCDSFLHHSEYKSIITDYDLVCSRDILVATTQFFHLFGVLTGGLVAVNLLKFISPKRVMLFGMLAQIFCGNLTGQVNNYGLHVFFRCLSAVCCAQMYTAGQMIFSDITSGKPRTVIICLFEQFWSVGVIILPGLASFFSSWSHIYMAISLPTVFLIFTLRWIPNSPRWLIEHDRIEEAKEILIESAQFNRRDHLIPRNLDELLQQQAVDVKSAPSPAGWWTLWRGEKAVRHMVCVHLAWSIYIVTYYGMLLNIRTFSRDHLEVNTVIAALCEIVGVFIGLMLILHSEKKWMWSGIFNVVGASVAYLVWIIPKSITGDARIAVLMAISMVSKVAISSTLAILTTCTTELVRDEKKKICAFSTIVWARIWLLTAPFVGATVVFGRWVPQTAMATLSIIGGLLTMALSSPKTDSTPNRSNLPPELSPDVWTLRKL</sequence>
<dbReference type="Proteomes" id="UP001151699">
    <property type="component" value="Chromosome C"/>
</dbReference>
<name>A0A9Q0RX98_9DIPT</name>
<feature type="transmembrane region" description="Helical" evidence="5">
    <location>
        <begin position="368"/>
        <end position="388"/>
    </location>
</feature>
<proteinExistence type="predicted"/>
<feature type="transmembrane region" description="Helical" evidence="5">
    <location>
        <begin position="251"/>
        <end position="273"/>
    </location>
</feature>
<dbReference type="AlphaFoldDB" id="A0A9Q0RX98"/>
<dbReference type="PANTHER" id="PTHR24064">
    <property type="entry name" value="SOLUTE CARRIER FAMILY 22 MEMBER"/>
    <property type="match status" value="1"/>
</dbReference>
<dbReference type="GO" id="GO:0016020">
    <property type="term" value="C:membrane"/>
    <property type="evidence" value="ECO:0007669"/>
    <property type="project" value="UniProtKB-SubCell"/>
</dbReference>
<dbReference type="CDD" id="cd17317">
    <property type="entry name" value="MFS_SLC22"/>
    <property type="match status" value="1"/>
</dbReference>
<evidence type="ECO:0000313" key="7">
    <source>
        <dbReference type="Proteomes" id="UP001151699"/>
    </source>
</evidence>
<feature type="transmembrane region" description="Helical" evidence="5">
    <location>
        <begin position="21"/>
        <end position="42"/>
    </location>
</feature>
<evidence type="ECO:0000256" key="5">
    <source>
        <dbReference type="SAM" id="Phobius"/>
    </source>
</evidence>
<dbReference type="GO" id="GO:0022857">
    <property type="term" value="F:transmembrane transporter activity"/>
    <property type="evidence" value="ECO:0007669"/>
    <property type="project" value="InterPro"/>
</dbReference>
<feature type="transmembrane region" description="Helical" evidence="5">
    <location>
        <begin position="457"/>
        <end position="479"/>
    </location>
</feature>
<feature type="transmembrane region" description="Helical" evidence="5">
    <location>
        <begin position="279"/>
        <end position="297"/>
    </location>
</feature>
<feature type="transmembrane region" description="Helical" evidence="5">
    <location>
        <begin position="400"/>
        <end position="419"/>
    </location>
</feature>
<comment type="caution">
    <text evidence="6">The sequence shown here is derived from an EMBL/GenBank/DDBJ whole genome shotgun (WGS) entry which is preliminary data.</text>
</comment>
<evidence type="ECO:0000313" key="6">
    <source>
        <dbReference type="EMBL" id="KAJ6635831.1"/>
    </source>
</evidence>
<feature type="transmembrane region" description="Helical" evidence="5">
    <location>
        <begin position="491"/>
        <end position="516"/>
    </location>
</feature>
<evidence type="ECO:0000256" key="1">
    <source>
        <dbReference type="ARBA" id="ARBA00004141"/>
    </source>
</evidence>
<keyword evidence="2 5" id="KW-0812">Transmembrane</keyword>
<dbReference type="OrthoDB" id="3936150at2759"/>
<organism evidence="6 7">
    <name type="scientific">Pseudolycoriella hygida</name>
    <dbReference type="NCBI Taxonomy" id="35572"/>
    <lineage>
        <taxon>Eukaryota</taxon>
        <taxon>Metazoa</taxon>
        <taxon>Ecdysozoa</taxon>
        <taxon>Arthropoda</taxon>
        <taxon>Hexapoda</taxon>
        <taxon>Insecta</taxon>
        <taxon>Pterygota</taxon>
        <taxon>Neoptera</taxon>
        <taxon>Endopterygota</taxon>
        <taxon>Diptera</taxon>
        <taxon>Nematocera</taxon>
        <taxon>Sciaroidea</taxon>
        <taxon>Sciaridae</taxon>
        <taxon>Pseudolycoriella</taxon>
    </lineage>
</organism>
<dbReference type="InterPro" id="IPR011701">
    <property type="entry name" value="MFS"/>
</dbReference>
<reference evidence="6" key="1">
    <citation type="submission" date="2022-07" db="EMBL/GenBank/DDBJ databases">
        <authorList>
            <person name="Trinca V."/>
            <person name="Uliana J.V.C."/>
            <person name="Torres T.T."/>
            <person name="Ward R.J."/>
            <person name="Monesi N."/>
        </authorList>
    </citation>
    <scope>NUCLEOTIDE SEQUENCE</scope>
    <source>
        <strain evidence="6">HSMRA1968</strain>
        <tissue evidence="6">Whole embryos</tissue>
    </source>
</reference>
<dbReference type="EMBL" id="WJQU01000004">
    <property type="protein sequence ID" value="KAJ6635831.1"/>
    <property type="molecule type" value="Genomic_DNA"/>
</dbReference>
<protein>
    <submittedName>
        <fullName evidence="6">Solute carrier family 22 member 3</fullName>
    </submittedName>
</protein>
<keyword evidence="3 5" id="KW-1133">Transmembrane helix</keyword>
<feature type="transmembrane region" description="Helical" evidence="5">
    <location>
        <begin position="426"/>
        <end position="445"/>
    </location>
</feature>
<keyword evidence="7" id="KW-1185">Reference proteome</keyword>
<feature type="transmembrane region" description="Helical" evidence="5">
    <location>
        <begin position="168"/>
        <end position="186"/>
    </location>
</feature>
<evidence type="ECO:0000256" key="4">
    <source>
        <dbReference type="ARBA" id="ARBA00023136"/>
    </source>
</evidence>